<dbReference type="SUPFAM" id="SSF51735">
    <property type="entry name" value="NAD(P)-binding Rossmann-fold domains"/>
    <property type="match status" value="1"/>
</dbReference>
<sequence>MTSPLQKSLTDKVALVTGGSRGIGRAIARRLAAEGALVAVHYGSRREAAEETVSLIEQEGGQAFALGARLEDTAALPGLLATLDQHLLERRGKTSLNILINNAGITPRNRLEDVREAEVDEVFALNVKAPFFLIQQVVSRMSAGDRIINVSSGATRIALPDIVAYAMTKGAINTLTLTLAKELGPRGITVNAVLPGIVDTDMNAGWLHDAEAWAGAASLSVLGRVGQPTDVAEVVAFLASEASRWITGQCLDVTGGSQL</sequence>
<reference evidence="5 6" key="1">
    <citation type="submission" date="2019-06" db="EMBL/GenBank/DDBJ databases">
        <title>Genome sequence of Deinococcus radiopugnans ATCC 19172.</title>
        <authorList>
            <person name="Maclea K.S."/>
            <person name="Maynard C.R."/>
        </authorList>
    </citation>
    <scope>NUCLEOTIDE SEQUENCE [LARGE SCALE GENOMIC DNA]</scope>
    <source>
        <strain evidence="5 6">ATCC 19172</strain>
    </source>
</reference>
<comment type="similarity">
    <text evidence="1">Belongs to the short-chain dehydrogenases/reductases (SDR) family.</text>
</comment>
<dbReference type="GO" id="GO:0047936">
    <property type="term" value="F:glucose 1-dehydrogenase [NAD(P)+] activity"/>
    <property type="evidence" value="ECO:0007669"/>
    <property type="project" value="UniProtKB-EC"/>
</dbReference>
<dbReference type="AlphaFoldDB" id="A0A5C4Y8T9"/>
<evidence type="ECO:0000256" key="2">
    <source>
        <dbReference type="ARBA" id="ARBA00023002"/>
    </source>
</evidence>
<evidence type="ECO:0000256" key="1">
    <source>
        <dbReference type="ARBA" id="ARBA00006484"/>
    </source>
</evidence>
<keyword evidence="7" id="KW-1185">Reference proteome</keyword>
<evidence type="ECO:0000313" key="4">
    <source>
        <dbReference type="EMBL" id="MBB6015979.1"/>
    </source>
</evidence>
<gene>
    <name evidence="5" type="ORF">FHR04_03270</name>
    <name evidence="4" type="ORF">HNQ04_001211</name>
</gene>
<dbReference type="PRINTS" id="PR00081">
    <property type="entry name" value="GDHRDH"/>
</dbReference>
<feature type="domain" description="Ketoreductase" evidence="3">
    <location>
        <begin position="12"/>
        <end position="216"/>
    </location>
</feature>
<dbReference type="RefSeq" id="WP_139400783.1">
    <property type="nucleotide sequence ID" value="NZ_JACHEW010000004.1"/>
</dbReference>
<dbReference type="PANTHER" id="PTHR43639:SF1">
    <property type="entry name" value="SHORT-CHAIN DEHYDROGENASE_REDUCTASE FAMILY PROTEIN"/>
    <property type="match status" value="1"/>
</dbReference>
<evidence type="ECO:0000313" key="7">
    <source>
        <dbReference type="Proteomes" id="UP000629870"/>
    </source>
</evidence>
<evidence type="ECO:0000313" key="6">
    <source>
        <dbReference type="Proteomes" id="UP000313988"/>
    </source>
</evidence>
<dbReference type="Proteomes" id="UP000629870">
    <property type="component" value="Unassembled WGS sequence"/>
</dbReference>
<dbReference type="InterPro" id="IPR036291">
    <property type="entry name" value="NAD(P)-bd_dom_sf"/>
</dbReference>
<proteinExistence type="inferred from homology"/>
<dbReference type="NCBIfam" id="NF005559">
    <property type="entry name" value="PRK07231.1"/>
    <property type="match status" value="1"/>
</dbReference>
<accession>A0A5C4Y8T9</accession>
<organism evidence="5 6">
    <name type="scientific">Deinococcus radiopugnans ATCC 19172</name>
    <dbReference type="NCBI Taxonomy" id="585398"/>
    <lineage>
        <taxon>Bacteria</taxon>
        <taxon>Thermotogati</taxon>
        <taxon>Deinococcota</taxon>
        <taxon>Deinococci</taxon>
        <taxon>Deinococcales</taxon>
        <taxon>Deinococcaceae</taxon>
        <taxon>Deinococcus</taxon>
    </lineage>
</organism>
<dbReference type="PROSITE" id="PS00061">
    <property type="entry name" value="ADH_SHORT"/>
    <property type="match status" value="1"/>
</dbReference>
<dbReference type="EC" id="1.1.1.47" evidence="5"/>
<dbReference type="InterPro" id="IPR002347">
    <property type="entry name" value="SDR_fam"/>
</dbReference>
<dbReference type="OrthoDB" id="9787298at2"/>
<dbReference type="EMBL" id="VDMO01000003">
    <property type="protein sequence ID" value="TNM72332.1"/>
    <property type="molecule type" value="Genomic_DNA"/>
</dbReference>
<dbReference type="FunFam" id="3.40.50.720:FF:000084">
    <property type="entry name" value="Short-chain dehydrogenase reductase"/>
    <property type="match status" value="1"/>
</dbReference>
<dbReference type="SMART" id="SM00822">
    <property type="entry name" value="PKS_KR"/>
    <property type="match status" value="1"/>
</dbReference>
<dbReference type="Gene3D" id="3.40.50.720">
    <property type="entry name" value="NAD(P)-binding Rossmann-like Domain"/>
    <property type="match status" value="1"/>
</dbReference>
<comment type="caution">
    <text evidence="5">The sequence shown here is derived from an EMBL/GenBank/DDBJ whole genome shotgun (WGS) entry which is preliminary data.</text>
</comment>
<reference evidence="4 7" key="2">
    <citation type="submission" date="2020-08" db="EMBL/GenBank/DDBJ databases">
        <title>Genomic Encyclopedia of Type Strains, Phase IV (KMG-IV): sequencing the most valuable type-strain genomes for metagenomic binning, comparative biology and taxonomic classification.</title>
        <authorList>
            <person name="Goeker M."/>
        </authorList>
    </citation>
    <scope>NUCLEOTIDE SEQUENCE [LARGE SCALE GENOMIC DNA]</scope>
    <source>
        <strain evidence="4 7">DSM 12027</strain>
    </source>
</reference>
<dbReference type="PRINTS" id="PR00080">
    <property type="entry name" value="SDRFAMILY"/>
</dbReference>
<dbReference type="InterPro" id="IPR057326">
    <property type="entry name" value="KR_dom"/>
</dbReference>
<dbReference type="EMBL" id="JACHEW010000004">
    <property type="protein sequence ID" value="MBB6015979.1"/>
    <property type="molecule type" value="Genomic_DNA"/>
</dbReference>
<keyword evidence="2 5" id="KW-0560">Oxidoreductase</keyword>
<dbReference type="Proteomes" id="UP000313988">
    <property type="component" value="Unassembled WGS sequence"/>
</dbReference>
<evidence type="ECO:0000313" key="5">
    <source>
        <dbReference type="EMBL" id="TNM72332.1"/>
    </source>
</evidence>
<dbReference type="PANTHER" id="PTHR43639">
    <property type="entry name" value="OXIDOREDUCTASE, SHORT-CHAIN DEHYDROGENASE/REDUCTASE FAMILY (AFU_ORTHOLOGUE AFUA_5G02870)"/>
    <property type="match status" value="1"/>
</dbReference>
<protein>
    <submittedName>
        <fullName evidence="5">Glucose 1-dehydrogenase</fullName>
        <ecNumber evidence="5">1.1.1.47</ecNumber>
    </submittedName>
    <submittedName>
        <fullName evidence="4">NAD(P)-dependent dehydrogenase (Short-subunit alcohol dehydrogenase family)</fullName>
    </submittedName>
</protein>
<dbReference type="InterPro" id="IPR020904">
    <property type="entry name" value="Sc_DH/Rdtase_CS"/>
</dbReference>
<evidence type="ECO:0000259" key="3">
    <source>
        <dbReference type="SMART" id="SM00822"/>
    </source>
</evidence>
<dbReference type="Pfam" id="PF13561">
    <property type="entry name" value="adh_short_C2"/>
    <property type="match status" value="1"/>
</dbReference>
<name>A0A5C4Y8T9_9DEIO</name>